<gene>
    <name evidence="1" type="ORF">C1I98_03765</name>
</gene>
<proteinExistence type="predicted"/>
<comment type="caution">
    <text evidence="1">The sequence shown here is derived from an EMBL/GenBank/DDBJ whole genome shotgun (WGS) entry which is preliminary data.</text>
</comment>
<dbReference type="PANTHER" id="PTHR35399:SF4">
    <property type="entry name" value="MEMBRANE PROTEIN"/>
    <property type="match status" value="1"/>
</dbReference>
<sequence length="380" mass="40336">MLRRTYARTGPCTARALNGSLWRVAAAGGSAPGAEGPYGPLLPPDHDGIALPAGFSGRVIARTGHTVGGLRWHAAPDAGACVPDGEGWIYVSNSAVPLLGGASAIKFRPDGSVRDAYRILSGATLNRAGCATPWRTWLSGESTVLGRIFECDPYGVRAAMPRLAMGRFKHQALACDADRGVVYLTEDEDDGCLYRFRPMDWGELIEGELEVLCHAPGPAPGRVAWRPVPSPASLFTPARHQVPEAVHFARTGGCHYADGVLALTTTGDGKVWAYDAAAERLDVVYGGGRLLADPPHRGHDLYTAEDGGALEISVVTPDTAGPGPLLRLTGQDRSKITGLAFSPDGRRLYFSTRLTLARRPSRSLTAIGGTTYEITGPFRP</sequence>
<protein>
    <submittedName>
        <fullName evidence="1">Translocation protein TolB</fullName>
    </submittedName>
</protein>
<dbReference type="InterPro" id="IPR008557">
    <property type="entry name" value="PhoX"/>
</dbReference>
<organism evidence="1 2">
    <name type="scientific">Spongiactinospora gelatinilytica</name>
    <dbReference type="NCBI Taxonomy" id="2666298"/>
    <lineage>
        <taxon>Bacteria</taxon>
        <taxon>Bacillati</taxon>
        <taxon>Actinomycetota</taxon>
        <taxon>Actinomycetes</taxon>
        <taxon>Streptosporangiales</taxon>
        <taxon>Streptosporangiaceae</taxon>
        <taxon>Spongiactinospora</taxon>
    </lineage>
</organism>
<dbReference type="PANTHER" id="PTHR35399">
    <property type="entry name" value="SLR8030 PROTEIN"/>
    <property type="match status" value="1"/>
</dbReference>
<reference evidence="1 2" key="1">
    <citation type="submission" date="2018-01" db="EMBL/GenBank/DDBJ databases">
        <title>Draft genome sequence of Sphaerisporangium sp. 7K107.</title>
        <authorList>
            <person name="Sahin N."/>
            <person name="Saygin H."/>
            <person name="Ay H."/>
        </authorList>
    </citation>
    <scope>NUCLEOTIDE SEQUENCE [LARGE SCALE GENOMIC DNA]</scope>
    <source>
        <strain evidence="1 2">7K107</strain>
    </source>
</reference>
<dbReference type="Pfam" id="PF05787">
    <property type="entry name" value="PhoX"/>
    <property type="match status" value="1"/>
</dbReference>
<evidence type="ECO:0000313" key="2">
    <source>
        <dbReference type="Proteomes" id="UP000248544"/>
    </source>
</evidence>
<dbReference type="SUPFAM" id="SSF63825">
    <property type="entry name" value="YWTD domain"/>
    <property type="match status" value="1"/>
</dbReference>
<dbReference type="EMBL" id="POUA01000016">
    <property type="protein sequence ID" value="PZG54566.1"/>
    <property type="molecule type" value="Genomic_DNA"/>
</dbReference>
<keyword evidence="2" id="KW-1185">Reference proteome</keyword>
<dbReference type="AlphaFoldDB" id="A0A2W2GXW6"/>
<dbReference type="Proteomes" id="UP000248544">
    <property type="component" value="Unassembled WGS sequence"/>
</dbReference>
<name>A0A2W2GXW6_9ACTN</name>
<evidence type="ECO:0000313" key="1">
    <source>
        <dbReference type="EMBL" id="PZG54566.1"/>
    </source>
</evidence>
<accession>A0A2W2GXW6</accession>